<evidence type="ECO:0000313" key="9">
    <source>
        <dbReference type="Proteomes" id="UP000218231"/>
    </source>
</evidence>
<feature type="transmembrane region" description="Helical" evidence="7">
    <location>
        <begin position="192"/>
        <end position="213"/>
    </location>
</feature>
<evidence type="ECO:0000256" key="3">
    <source>
        <dbReference type="ARBA" id="ARBA00022692"/>
    </source>
</evidence>
<feature type="region of interest" description="Disordered" evidence="6">
    <location>
        <begin position="1"/>
        <end position="22"/>
    </location>
</feature>
<feature type="transmembrane region" description="Helical" evidence="7">
    <location>
        <begin position="466"/>
        <end position="483"/>
    </location>
</feature>
<dbReference type="PANTHER" id="PTHR11119">
    <property type="entry name" value="XANTHINE-URACIL / VITAMIN C PERMEASE FAMILY MEMBER"/>
    <property type="match status" value="1"/>
</dbReference>
<dbReference type="EMBL" id="LIAE01010396">
    <property type="protein sequence ID" value="PAV61860.1"/>
    <property type="molecule type" value="Genomic_DNA"/>
</dbReference>
<feature type="transmembrane region" description="Helical" evidence="7">
    <location>
        <begin position="138"/>
        <end position="161"/>
    </location>
</feature>
<keyword evidence="5 7" id="KW-0472">Membrane</keyword>
<dbReference type="STRING" id="2018661.A0A2A2JJG3"/>
<name>A0A2A2JJG3_9BILA</name>
<gene>
    <name evidence="8" type="ORF">WR25_22786</name>
</gene>
<dbReference type="GO" id="GO:0016020">
    <property type="term" value="C:membrane"/>
    <property type="evidence" value="ECO:0007669"/>
    <property type="project" value="UniProtKB-SubCell"/>
</dbReference>
<feature type="transmembrane region" description="Helical" evidence="7">
    <location>
        <begin position="420"/>
        <end position="445"/>
    </location>
</feature>
<evidence type="ECO:0000256" key="1">
    <source>
        <dbReference type="ARBA" id="ARBA00004141"/>
    </source>
</evidence>
<evidence type="ECO:0008006" key="10">
    <source>
        <dbReference type="Google" id="ProtNLM"/>
    </source>
</evidence>
<feature type="transmembrane region" description="Helical" evidence="7">
    <location>
        <begin position="35"/>
        <end position="57"/>
    </location>
</feature>
<keyword evidence="9" id="KW-1185">Reference proteome</keyword>
<comment type="similarity">
    <text evidence="2">Belongs to the nucleobase:cation symporter-2 (NCS2) (TC 2.A.40) family.</text>
</comment>
<keyword evidence="4 7" id="KW-1133">Transmembrane helix</keyword>
<comment type="caution">
    <text evidence="8">The sequence shown here is derived from an EMBL/GenBank/DDBJ whole genome shotgun (WGS) entry which is preliminary data.</text>
</comment>
<dbReference type="OrthoDB" id="1641903at2759"/>
<evidence type="ECO:0000256" key="2">
    <source>
        <dbReference type="ARBA" id="ARBA00008821"/>
    </source>
</evidence>
<comment type="subcellular location">
    <subcellularLocation>
        <location evidence="1">Membrane</location>
        <topology evidence="1">Multi-pass membrane protein</topology>
    </subcellularLocation>
</comment>
<sequence length="600" mass="65402">MSLEMDESTSSTKEKPKFHQRPFIKAKDTPPLGIALLYGFQQVMVCVSALLTVPLIMADSLCAGQDIAKLRQTLISSTFVSSGISTIIQTMFGMRLALLQGTAFAYVPSVQGFMSQPENACNATDKDYVPQEVYYGKLALLQGCLIASSFVPMLIGATGIVGKLTKLIGPLTVSPLMMLLAFSQVKTMVDRMALHWVAVVQGVALFATILYLADVQVPIPGLKNGKFHWYRMNIFGQYPVFSTTLFNYGTFQYLFAIITSWLFCVVLTVFNLVSKDSAARVDRNTSVEVIKHSNWVEVPYPGKFGAPQFNAGLALLFLLSAMTSVFESIGDYHSAARVSGERPPPSHAVNRGILSEGMGSLVSGLLGPGVGMTTHTENIGVIGITRVASRWTMVVAGLFLIVLGIVTKVGAILSTIPDPLVGGVLASSMAMVVGVAVSNLQTVIFEDGFSKNLFEFQVDMTSSRNMGIFGFAMMFGLIVPEYFTRYPVSLGVGWLDQTLNVLLRMQMFVGALCACILDNTVGGATREQRGLQERGKVHAGSLNECTYSYHPVIMRVLNKIPYIHYVPIMPKDKKSKNKVDDVENSMKMPTSSSDDTHVRM</sequence>
<protein>
    <recommendedName>
        <fullName evidence="10">Solute carrier family 23 member 2</fullName>
    </recommendedName>
</protein>
<reference evidence="8 9" key="1">
    <citation type="journal article" date="2017" name="Curr. Biol.">
        <title>Genome architecture and evolution of a unichromosomal asexual nematode.</title>
        <authorList>
            <person name="Fradin H."/>
            <person name="Zegar C."/>
            <person name="Gutwein M."/>
            <person name="Lucas J."/>
            <person name="Kovtun M."/>
            <person name="Corcoran D."/>
            <person name="Baugh L.R."/>
            <person name="Kiontke K."/>
            <person name="Gunsalus K."/>
            <person name="Fitch D.H."/>
            <person name="Piano F."/>
        </authorList>
    </citation>
    <scope>NUCLEOTIDE SEQUENCE [LARGE SCALE GENOMIC DNA]</scope>
    <source>
        <strain evidence="8">PF1309</strain>
    </source>
</reference>
<dbReference type="AlphaFoldDB" id="A0A2A2JJG3"/>
<dbReference type="InterPro" id="IPR006043">
    <property type="entry name" value="NCS2"/>
</dbReference>
<evidence type="ECO:0000256" key="7">
    <source>
        <dbReference type="SAM" id="Phobius"/>
    </source>
</evidence>
<dbReference type="Proteomes" id="UP000218231">
    <property type="component" value="Unassembled WGS sequence"/>
</dbReference>
<organism evidence="8 9">
    <name type="scientific">Diploscapter pachys</name>
    <dbReference type="NCBI Taxonomy" id="2018661"/>
    <lineage>
        <taxon>Eukaryota</taxon>
        <taxon>Metazoa</taxon>
        <taxon>Ecdysozoa</taxon>
        <taxon>Nematoda</taxon>
        <taxon>Chromadorea</taxon>
        <taxon>Rhabditida</taxon>
        <taxon>Rhabditina</taxon>
        <taxon>Rhabditomorpha</taxon>
        <taxon>Rhabditoidea</taxon>
        <taxon>Rhabditidae</taxon>
        <taxon>Diploscapter</taxon>
    </lineage>
</organism>
<feature type="region of interest" description="Disordered" evidence="6">
    <location>
        <begin position="575"/>
        <end position="600"/>
    </location>
</feature>
<evidence type="ECO:0000256" key="6">
    <source>
        <dbReference type="SAM" id="MobiDB-lite"/>
    </source>
</evidence>
<keyword evidence="3 7" id="KW-0812">Transmembrane</keyword>
<evidence type="ECO:0000256" key="4">
    <source>
        <dbReference type="ARBA" id="ARBA00022989"/>
    </source>
</evidence>
<proteinExistence type="inferred from homology"/>
<dbReference type="GO" id="GO:0022857">
    <property type="term" value="F:transmembrane transporter activity"/>
    <property type="evidence" value="ECO:0007669"/>
    <property type="project" value="InterPro"/>
</dbReference>
<dbReference type="Pfam" id="PF00860">
    <property type="entry name" value="Xan_ur_permease"/>
    <property type="match status" value="1"/>
</dbReference>
<feature type="transmembrane region" description="Helical" evidence="7">
    <location>
        <begin position="251"/>
        <end position="273"/>
    </location>
</feature>
<accession>A0A2A2JJG3</accession>
<feature type="transmembrane region" description="Helical" evidence="7">
    <location>
        <begin position="503"/>
        <end position="524"/>
    </location>
</feature>
<evidence type="ECO:0000256" key="5">
    <source>
        <dbReference type="ARBA" id="ARBA00023136"/>
    </source>
</evidence>
<evidence type="ECO:0000313" key="8">
    <source>
        <dbReference type="EMBL" id="PAV61860.1"/>
    </source>
</evidence>
<feature type="transmembrane region" description="Helical" evidence="7">
    <location>
        <begin position="391"/>
        <end position="414"/>
    </location>
</feature>